<dbReference type="PROSITE" id="PS50043">
    <property type="entry name" value="HTH_LUXR_2"/>
    <property type="match status" value="1"/>
</dbReference>
<dbReference type="InterPro" id="IPR000792">
    <property type="entry name" value="Tscrpt_reg_LuxR_C"/>
</dbReference>
<dbReference type="Proteomes" id="UP001606302">
    <property type="component" value="Unassembled WGS sequence"/>
</dbReference>
<dbReference type="PANTHER" id="PTHR44688">
    <property type="entry name" value="DNA-BINDING TRANSCRIPTIONAL ACTIVATOR DEVR_DOSR"/>
    <property type="match status" value="1"/>
</dbReference>
<gene>
    <name evidence="5" type="ORF">ACG04Q_06305</name>
</gene>
<comment type="caution">
    <text evidence="5">The sequence shown here is derived from an EMBL/GenBank/DDBJ whole genome shotgun (WGS) entry which is preliminary data.</text>
</comment>
<evidence type="ECO:0000313" key="5">
    <source>
        <dbReference type="EMBL" id="MFG6461180.1"/>
    </source>
</evidence>
<evidence type="ECO:0000256" key="2">
    <source>
        <dbReference type="ARBA" id="ARBA00023125"/>
    </source>
</evidence>
<keyword evidence="3" id="KW-0804">Transcription</keyword>
<dbReference type="SUPFAM" id="SSF75516">
    <property type="entry name" value="Pheromone-binding domain of LuxR-like quorum-sensing transcription factors"/>
    <property type="match status" value="1"/>
</dbReference>
<accession>A0ABW7GGU7</accession>
<dbReference type="EMBL" id="JBIGHX010000002">
    <property type="protein sequence ID" value="MFG6461180.1"/>
    <property type="molecule type" value="Genomic_DNA"/>
</dbReference>
<dbReference type="Pfam" id="PF00196">
    <property type="entry name" value="GerE"/>
    <property type="match status" value="1"/>
</dbReference>
<dbReference type="Gene3D" id="3.30.450.80">
    <property type="entry name" value="Transcription factor LuxR-like, autoinducer-binding domain"/>
    <property type="match status" value="1"/>
</dbReference>
<evidence type="ECO:0000313" key="6">
    <source>
        <dbReference type="Proteomes" id="UP001606302"/>
    </source>
</evidence>
<name>A0ABW7GGU7_9BURK</name>
<evidence type="ECO:0000259" key="4">
    <source>
        <dbReference type="PROSITE" id="PS50043"/>
    </source>
</evidence>
<dbReference type="SMART" id="SM00421">
    <property type="entry name" value="HTH_LUXR"/>
    <property type="match status" value="1"/>
</dbReference>
<dbReference type="InterPro" id="IPR036388">
    <property type="entry name" value="WH-like_DNA-bd_sf"/>
</dbReference>
<dbReference type="PROSITE" id="PS00622">
    <property type="entry name" value="HTH_LUXR_1"/>
    <property type="match status" value="1"/>
</dbReference>
<keyword evidence="1" id="KW-0805">Transcription regulation</keyword>
<dbReference type="Gene3D" id="1.10.10.10">
    <property type="entry name" value="Winged helix-like DNA-binding domain superfamily/Winged helix DNA-binding domain"/>
    <property type="match status" value="1"/>
</dbReference>
<keyword evidence="6" id="KW-1185">Reference proteome</keyword>
<feature type="domain" description="HTH luxR-type" evidence="4">
    <location>
        <begin position="204"/>
        <end position="269"/>
    </location>
</feature>
<dbReference type="InterPro" id="IPR016032">
    <property type="entry name" value="Sig_transdc_resp-reg_C-effctor"/>
</dbReference>
<evidence type="ECO:0000256" key="1">
    <source>
        <dbReference type="ARBA" id="ARBA00023015"/>
    </source>
</evidence>
<keyword evidence="2" id="KW-0238">DNA-binding</keyword>
<organism evidence="5 6">
    <name type="scientific">Pelomonas lactea</name>
    <dbReference type="NCBI Taxonomy" id="3299030"/>
    <lineage>
        <taxon>Bacteria</taxon>
        <taxon>Pseudomonadati</taxon>
        <taxon>Pseudomonadota</taxon>
        <taxon>Betaproteobacteria</taxon>
        <taxon>Burkholderiales</taxon>
        <taxon>Sphaerotilaceae</taxon>
        <taxon>Roseateles</taxon>
    </lineage>
</organism>
<dbReference type="PANTHER" id="PTHR44688:SF16">
    <property type="entry name" value="DNA-BINDING TRANSCRIPTIONAL ACTIVATOR DEVR_DOSR"/>
    <property type="match status" value="1"/>
</dbReference>
<proteinExistence type="predicted"/>
<evidence type="ECO:0000256" key="3">
    <source>
        <dbReference type="ARBA" id="ARBA00023163"/>
    </source>
</evidence>
<reference evidence="5 6" key="1">
    <citation type="submission" date="2024-08" db="EMBL/GenBank/DDBJ databases">
        <authorList>
            <person name="Lu H."/>
        </authorList>
    </citation>
    <scope>NUCLEOTIDE SEQUENCE [LARGE SCALE GENOMIC DNA]</scope>
    <source>
        <strain evidence="5 6">DXS20W</strain>
    </source>
</reference>
<sequence>MEFERGAVSGHQGVGNKLADLAGMVTPEMNYQQLIDVGMSEDLVSFERRLVRTADALGFPIISGLLMRGGLNSAGILGRSFGNPPEGHAEAAKDLGDSLRDPVLERLMSQSLPVLYDQQTYVNAGVGELWETQAPFGFKTGIAIKLHLPEDKHFLLGVDREEALPESGAGLMQMVAGLQLLGAHAMAAADRLLGPEIGRLSKPEQGERPKLTKRELDVLSWTAQGKTAWEVSVILGMSEKTVNFHLGNVMRKLGVNSKHQAVLKCVAFGIL</sequence>
<protein>
    <submittedName>
        <fullName evidence="5">Helix-turn-helix transcriptional regulator</fullName>
    </submittedName>
</protein>
<dbReference type="PRINTS" id="PR00038">
    <property type="entry name" value="HTHLUXR"/>
</dbReference>
<dbReference type="CDD" id="cd06170">
    <property type="entry name" value="LuxR_C_like"/>
    <property type="match status" value="1"/>
</dbReference>
<dbReference type="InterPro" id="IPR036693">
    <property type="entry name" value="TF_LuxR_autoind-bd_dom_sf"/>
</dbReference>
<dbReference type="SUPFAM" id="SSF46894">
    <property type="entry name" value="C-terminal effector domain of the bipartite response regulators"/>
    <property type="match status" value="1"/>
</dbReference>